<evidence type="ECO:0000256" key="14">
    <source>
        <dbReference type="SAM" id="SignalP"/>
    </source>
</evidence>
<dbReference type="OrthoDB" id="6506757at2759"/>
<keyword evidence="5 13" id="KW-0812">Transmembrane</keyword>
<keyword evidence="9" id="KW-0675">Receptor</keyword>
<dbReference type="GO" id="GO:0015276">
    <property type="term" value="F:ligand-gated monoatomic ion channel activity"/>
    <property type="evidence" value="ECO:0007669"/>
    <property type="project" value="InterPro"/>
</dbReference>
<name>A0A2J7QQD0_9NEOP</name>
<keyword evidence="12" id="KW-0407">Ion channel</keyword>
<evidence type="ECO:0000256" key="7">
    <source>
        <dbReference type="ARBA" id="ARBA00023065"/>
    </source>
</evidence>
<evidence type="ECO:0000256" key="4">
    <source>
        <dbReference type="ARBA" id="ARBA00022475"/>
    </source>
</evidence>
<evidence type="ECO:0000256" key="8">
    <source>
        <dbReference type="ARBA" id="ARBA00023136"/>
    </source>
</evidence>
<proteinExistence type="inferred from homology"/>
<keyword evidence="7" id="KW-0406">Ion transport</keyword>
<dbReference type="FunCoup" id="A0A2J7QQD0">
    <property type="interactions" value="76"/>
</dbReference>
<feature type="domain" description="Ionotropic glutamate receptor L-glutamate and glycine-binding" evidence="16">
    <location>
        <begin position="249"/>
        <end position="349"/>
    </location>
</feature>
<keyword evidence="14" id="KW-0732">Signal</keyword>
<evidence type="ECO:0000256" key="5">
    <source>
        <dbReference type="ARBA" id="ARBA00022692"/>
    </source>
</evidence>
<dbReference type="InterPro" id="IPR019594">
    <property type="entry name" value="Glu/Gly-bd"/>
</dbReference>
<evidence type="ECO:0000256" key="9">
    <source>
        <dbReference type="ARBA" id="ARBA00023170"/>
    </source>
</evidence>
<reference evidence="17 18" key="1">
    <citation type="submission" date="2017-12" db="EMBL/GenBank/DDBJ databases">
        <title>Hemimetabolous genomes reveal molecular basis of termite eusociality.</title>
        <authorList>
            <person name="Harrison M.C."/>
            <person name="Jongepier E."/>
            <person name="Robertson H.M."/>
            <person name="Arning N."/>
            <person name="Bitard-Feildel T."/>
            <person name="Chao H."/>
            <person name="Childers C.P."/>
            <person name="Dinh H."/>
            <person name="Doddapaneni H."/>
            <person name="Dugan S."/>
            <person name="Gowin J."/>
            <person name="Greiner C."/>
            <person name="Han Y."/>
            <person name="Hu H."/>
            <person name="Hughes D.S.T."/>
            <person name="Huylmans A.-K."/>
            <person name="Kemena C."/>
            <person name="Kremer L.P.M."/>
            <person name="Lee S.L."/>
            <person name="Lopez-Ezquerra A."/>
            <person name="Mallet L."/>
            <person name="Monroy-Kuhn J.M."/>
            <person name="Moser A."/>
            <person name="Murali S.C."/>
            <person name="Muzny D.M."/>
            <person name="Otani S."/>
            <person name="Piulachs M.-D."/>
            <person name="Poelchau M."/>
            <person name="Qu J."/>
            <person name="Schaub F."/>
            <person name="Wada-Katsumata A."/>
            <person name="Worley K.C."/>
            <person name="Xie Q."/>
            <person name="Ylla G."/>
            <person name="Poulsen M."/>
            <person name="Gibbs R.A."/>
            <person name="Schal C."/>
            <person name="Richards S."/>
            <person name="Belles X."/>
            <person name="Korb J."/>
            <person name="Bornberg-Bauer E."/>
        </authorList>
    </citation>
    <scope>NUCLEOTIDE SEQUENCE [LARGE SCALE GENOMIC DNA]</scope>
    <source>
        <tissue evidence="17">Whole body</tissue>
    </source>
</reference>
<organism evidence="17 18">
    <name type="scientific">Cryptotermes secundus</name>
    <dbReference type="NCBI Taxonomy" id="105785"/>
    <lineage>
        <taxon>Eukaryota</taxon>
        <taxon>Metazoa</taxon>
        <taxon>Ecdysozoa</taxon>
        <taxon>Arthropoda</taxon>
        <taxon>Hexapoda</taxon>
        <taxon>Insecta</taxon>
        <taxon>Pterygota</taxon>
        <taxon>Neoptera</taxon>
        <taxon>Polyneoptera</taxon>
        <taxon>Dictyoptera</taxon>
        <taxon>Blattodea</taxon>
        <taxon>Blattoidea</taxon>
        <taxon>Termitoidae</taxon>
        <taxon>Kalotermitidae</taxon>
        <taxon>Cryptotermitinae</taxon>
        <taxon>Cryptotermes</taxon>
    </lineage>
</organism>
<dbReference type="Pfam" id="PF10613">
    <property type="entry name" value="Lig_chan-Glu_bd"/>
    <property type="match status" value="1"/>
</dbReference>
<evidence type="ECO:0000256" key="2">
    <source>
        <dbReference type="ARBA" id="ARBA00008685"/>
    </source>
</evidence>
<evidence type="ECO:0000256" key="6">
    <source>
        <dbReference type="ARBA" id="ARBA00022989"/>
    </source>
</evidence>
<dbReference type="PANTHER" id="PTHR42643">
    <property type="entry name" value="IONOTROPIC RECEPTOR 20A-RELATED"/>
    <property type="match status" value="1"/>
</dbReference>
<evidence type="ECO:0000313" key="17">
    <source>
        <dbReference type="EMBL" id="PNF30787.1"/>
    </source>
</evidence>
<evidence type="ECO:0000256" key="11">
    <source>
        <dbReference type="ARBA" id="ARBA00023286"/>
    </source>
</evidence>
<feature type="transmembrane region" description="Helical" evidence="13">
    <location>
        <begin position="367"/>
        <end position="390"/>
    </location>
</feature>
<evidence type="ECO:0008006" key="19">
    <source>
        <dbReference type="Google" id="ProtNLM"/>
    </source>
</evidence>
<dbReference type="Gene3D" id="1.10.287.70">
    <property type="match status" value="1"/>
</dbReference>
<comment type="caution">
    <text evidence="17">The sequence shown here is derived from an EMBL/GenBank/DDBJ whole genome shotgun (WGS) entry which is preliminary data.</text>
</comment>
<dbReference type="InterPro" id="IPR001320">
    <property type="entry name" value="Iontro_rcpt_C"/>
</dbReference>
<keyword evidence="4" id="KW-1003">Cell membrane</keyword>
<dbReference type="PANTHER" id="PTHR42643:SF24">
    <property type="entry name" value="IONOTROPIC RECEPTOR 60A"/>
    <property type="match status" value="1"/>
</dbReference>
<dbReference type="InParanoid" id="A0A2J7QQD0"/>
<dbReference type="SUPFAM" id="SSF53850">
    <property type="entry name" value="Periplasmic binding protein-like II"/>
    <property type="match status" value="1"/>
</dbReference>
<comment type="subcellular location">
    <subcellularLocation>
        <location evidence="1">Cell membrane</location>
        <topology evidence="1">Multi-pass membrane protein</topology>
    </subcellularLocation>
</comment>
<evidence type="ECO:0000256" key="1">
    <source>
        <dbReference type="ARBA" id="ARBA00004651"/>
    </source>
</evidence>
<evidence type="ECO:0000256" key="10">
    <source>
        <dbReference type="ARBA" id="ARBA00023180"/>
    </source>
</evidence>
<evidence type="ECO:0000256" key="3">
    <source>
        <dbReference type="ARBA" id="ARBA00022448"/>
    </source>
</evidence>
<dbReference type="GO" id="GO:0005886">
    <property type="term" value="C:plasma membrane"/>
    <property type="evidence" value="ECO:0007669"/>
    <property type="project" value="UniProtKB-SubCell"/>
</dbReference>
<feature type="signal peptide" evidence="14">
    <location>
        <begin position="1"/>
        <end position="27"/>
    </location>
</feature>
<keyword evidence="3" id="KW-0813">Transport</keyword>
<dbReference type="EMBL" id="NEVH01012087">
    <property type="protein sequence ID" value="PNF30787.1"/>
    <property type="molecule type" value="Genomic_DNA"/>
</dbReference>
<keyword evidence="10" id="KW-0325">Glycoprotein</keyword>
<evidence type="ECO:0000313" key="18">
    <source>
        <dbReference type="Proteomes" id="UP000235965"/>
    </source>
</evidence>
<keyword evidence="8 13" id="KW-0472">Membrane</keyword>
<evidence type="ECO:0000256" key="13">
    <source>
        <dbReference type="SAM" id="Phobius"/>
    </source>
</evidence>
<evidence type="ECO:0000259" key="16">
    <source>
        <dbReference type="Pfam" id="PF10613"/>
    </source>
</evidence>
<keyword evidence="6 13" id="KW-1133">Transmembrane helix</keyword>
<keyword evidence="11" id="KW-1071">Ligand-gated ion channel</keyword>
<feature type="transmembrane region" description="Helical" evidence="13">
    <location>
        <begin position="622"/>
        <end position="643"/>
    </location>
</feature>
<keyword evidence="18" id="KW-1185">Reference proteome</keyword>
<dbReference type="STRING" id="105785.A0A2J7QQD0"/>
<evidence type="ECO:0000256" key="12">
    <source>
        <dbReference type="ARBA" id="ARBA00023303"/>
    </source>
</evidence>
<feature type="domain" description="Ionotropic glutamate receptor C-terminal" evidence="15">
    <location>
        <begin position="374"/>
        <end position="630"/>
    </location>
</feature>
<dbReference type="AlphaFoldDB" id="A0A2J7QQD0"/>
<evidence type="ECO:0000259" key="15">
    <source>
        <dbReference type="Pfam" id="PF00060"/>
    </source>
</evidence>
<feature type="transmembrane region" description="Helical" evidence="13">
    <location>
        <begin position="433"/>
        <end position="457"/>
    </location>
</feature>
<dbReference type="Gene3D" id="3.40.190.10">
    <property type="entry name" value="Periplasmic binding protein-like II"/>
    <property type="match status" value="1"/>
</dbReference>
<protein>
    <recommendedName>
        <fullName evidence="19">Ionotropic glutamate receptor C-terminal domain-containing protein</fullName>
    </recommendedName>
</protein>
<accession>A0A2J7QQD0</accession>
<dbReference type="InterPro" id="IPR052192">
    <property type="entry name" value="Insect_Ionotropic_Sensory_Rcpt"/>
</dbReference>
<comment type="similarity">
    <text evidence="2">Belongs to the glutamate-gated ion channel (TC 1.A.10.1) family.</text>
</comment>
<feature type="chain" id="PRO_5014390386" description="Ionotropic glutamate receptor C-terminal domain-containing protein" evidence="14">
    <location>
        <begin position="28"/>
        <end position="655"/>
    </location>
</feature>
<gene>
    <name evidence="17" type="ORF">B7P43_G06141</name>
</gene>
<feature type="transmembrane region" description="Helical" evidence="13">
    <location>
        <begin position="402"/>
        <end position="421"/>
    </location>
</feature>
<dbReference type="Proteomes" id="UP000235965">
    <property type="component" value="Unassembled WGS sequence"/>
</dbReference>
<dbReference type="GO" id="GO:0050906">
    <property type="term" value="P:detection of stimulus involved in sensory perception"/>
    <property type="evidence" value="ECO:0007669"/>
    <property type="project" value="UniProtKB-ARBA"/>
</dbReference>
<dbReference type="Pfam" id="PF00060">
    <property type="entry name" value="Lig_chan"/>
    <property type="match status" value="1"/>
</dbReference>
<sequence>MQTSADCISRRTLLSLAAYVTLQLVLSAADQNLRLHLLRCAVAVSTRHFPAGGTLAISIPRSNAYTTGHARRTISHIQQELELHDQGTRRLQLQTQWPIVISTPGPTKGEASKYKDQSYVIFTGFRATSGDMIEELEQQLRVLKGRTAWNPRGLFLILISEQEGRDAAMARQVLQLLSTYKALNALVVVPAPVHALALYTWRPYQSPDICIQVKEVLLDSWLFENGGHFVSNSHLFPQKVPYNFKGCNIAVSTLELMPFVLISKGADSEKRCSEGLECQMFTLIMKTLNATFQLKFPGEERWGKKLGNSSWSGMKGHLFTYKSEMAFGALLLGTEECDAFECSVPYFQSQLVWHVPRAKQIAKWRSVFLVFRLTTWLALIAVCVAVIFLLWRMSHSSETPSYASLSKCLLSVWAVVLGVSVPQMPRTLKVRALFLICLFYCLHINIVYLSFMATFMINPGSEHQIRNVEELANSDVEYGYHEGYDIHFNDTTDATSENILRHRTQCGGSENKCLERLTKKGDFAMLAATDIVEYTAACGYLQNPWKSLFYAFQTGFVSSNYVMYLTKGSPLLDRINSITRHATEAGLVNHWWTKIINSCTLKSYMELQEEPSTLSVSHLQSAYVILFLGLGLSFSAFVVELICASGRKNCLKKVV</sequence>